<dbReference type="InterPro" id="IPR011009">
    <property type="entry name" value="Kinase-like_dom_sf"/>
</dbReference>
<evidence type="ECO:0000256" key="1">
    <source>
        <dbReference type="SAM" id="MobiDB-lite"/>
    </source>
</evidence>
<dbReference type="Gene3D" id="1.25.40.10">
    <property type="entry name" value="Tetratricopeptide repeat domain"/>
    <property type="match status" value="1"/>
</dbReference>
<keyword evidence="2" id="KW-1133">Transmembrane helix</keyword>
<evidence type="ECO:0000313" key="4">
    <source>
        <dbReference type="Proteomes" id="UP001305815"/>
    </source>
</evidence>
<sequence>MQEQTEYEVWKLVENQGRCYASTDCVGGVTLAAYLKHHPVVPQELLLRWMKEIPRELEKFHRCRGNPCFQYVNPFSIIIGSEGTVHLLNLESGKQKELLKKMRRREVRESFQREDNKHYQRISMSDDIYSLGRTYQYVFAAADTAPPICRRDRRRLQRIIAVCLSQDPGRETERKFKKQYHNFQEISDQFSKIQSENKRISKKKLLFPILAAVLLILFFGVGRSVLDGKGRMKKQLEREAQNQTEDRESEKPRQVEDTLDRQEETKLRFDLGFLYFLDLEDYEKSREIFAGAAKTEPLGACYEKLSAYLASGEEMEEKELADLLGQIEEQIPDREDFRYYYSLLRGYRHLTAESAKRRVIEIGTHCLELEGWKEKDEEGRKQKEILRELAAAYEQTEEIANAAGVYEELLDMEESSEQREQIYEKLVLLYEKNNDQEKAWEVCSQGIEELKDSGTLRIQFIRMQCQNSGTDRQICAQTIQKYLKEVPGIASDEEFKKLKAIYDIKVEGENVWVGR</sequence>
<dbReference type="RefSeq" id="WP_316266304.1">
    <property type="nucleotide sequence ID" value="NZ_AP027742.1"/>
</dbReference>
<dbReference type="InterPro" id="IPR011990">
    <property type="entry name" value="TPR-like_helical_dom_sf"/>
</dbReference>
<feature type="region of interest" description="Disordered" evidence="1">
    <location>
        <begin position="236"/>
        <end position="259"/>
    </location>
</feature>
<feature type="transmembrane region" description="Helical" evidence="2">
    <location>
        <begin position="205"/>
        <end position="226"/>
    </location>
</feature>
<keyword evidence="2" id="KW-0812">Transmembrane</keyword>
<proteinExistence type="predicted"/>
<keyword evidence="2" id="KW-0472">Membrane</keyword>
<name>A0ABN6Z2B2_9FIRM</name>
<keyword evidence="4" id="KW-1185">Reference proteome</keyword>
<evidence type="ECO:0000313" key="3">
    <source>
        <dbReference type="EMBL" id="BDZ76697.1"/>
    </source>
</evidence>
<protein>
    <recommendedName>
        <fullName evidence="5">Tetratricopeptide repeat protein</fullName>
    </recommendedName>
</protein>
<reference evidence="4" key="1">
    <citation type="journal article" date="2023" name="Int. J. Syst. Evol. Microbiol.">
        <title>Claveliimonas bilis gen. nov., sp. nov., deoxycholic acid-producing bacteria isolated from human faeces, and reclassification of Sellimonas monacensis Zenner et al. 2021 as Claveliimonas monacensis comb. nov.</title>
        <authorList>
            <person name="Hisatomi A."/>
            <person name="Kastawa N.W.E.P.G."/>
            <person name="Song I."/>
            <person name="Ohkuma M."/>
            <person name="Fukiya S."/>
            <person name="Sakamoto M."/>
        </authorList>
    </citation>
    <scope>NUCLEOTIDE SEQUENCE [LARGE SCALE GENOMIC DNA]</scope>
    <source>
        <strain evidence="4">12BBH14</strain>
    </source>
</reference>
<accession>A0ABN6Z2B2</accession>
<evidence type="ECO:0000256" key="2">
    <source>
        <dbReference type="SAM" id="Phobius"/>
    </source>
</evidence>
<dbReference type="Proteomes" id="UP001305815">
    <property type="component" value="Chromosome"/>
</dbReference>
<dbReference type="EMBL" id="AP027742">
    <property type="protein sequence ID" value="BDZ76697.1"/>
    <property type="molecule type" value="Genomic_DNA"/>
</dbReference>
<evidence type="ECO:0008006" key="5">
    <source>
        <dbReference type="Google" id="ProtNLM"/>
    </source>
</evidence>
<organism evidence="3 4">
    <name type="scientific">Claveliimonas bilis</name>
    <dbReference type="NCBI Taxonomy" id="3028070"/>
    <lineage>
        <taxon>Bacteria</taxon>
        <taxon>Bacillati</taxon>
        <taxon>Bacillota</taxon>
        <taxon>Clostridia</taxon>
        <taxon>Lachnospirales</taxon>
        <taxon>Lachnospiraceae</taxon>
        <taxon>Claveliimonas</taxon>
    </lineage>
</organism>
<dbReference type="SUPFAM" id="SSF56112">
    <property type="entry name" value="Protein kinase-like (PK-like)"/>
    <property type="match status" value="1"/>
</dbReference>
<dbReference type="SUPFAM" id="SSF48452">
    <property type="entry name" value="TPR-like"/>
    <property type="match status" value="1"/>
</dbReference>
<gene>
    <name evidence="3" type="ORF">Lac1_08800</name>
</gene>